<sequence length="486" mass="53976">MGILTKVKVAVARRKLNSMDIIGTDSLEKLIHSRFLADFKKSQELRDMIGKDSLDEITAEDVNTYQLYKFRESMRYAMENSHYYKKKYEAAGITPDDIKTMADISKVPFTDPDDLAENSMAFCAVSQGKVMRAFTTSGTTGNRKRVFFTQNDVLNIVDSIAAAVKSVGMTKDDTLQVMFPAVSAWDPGLMMDSACKLAGLNSLVSSTADVDEQIKNMKDNKTTYLIGLTSFIYRITMLAKDKYDLRSMGVKTIICSAEPLPEIMRKQMIEAWGCPVLAQYGMTEMGLATAIECAAYDGMHTSGAYFFVEAVDPVTGESKGYGESGELIWTSLVIEGTPLIRYRSRDISQILPAPCNCGCFSTVRRVAKIQGRLDAQTKIGYGQKIFPALFDEVLLAVPGVLSYKLTLTHEGYKDKLNFVLEYKGDEEEGHRQVEAALMSLDEIKDALDNDLIEIPEVSFIEAGSIEFVPKSKAIVDLRENYDVSST</sequence>
<dbReference type="InterPro" id="IPR045851">
    <property type="entry name" value="AMP-bd_C_sf"/>
</dbReference>
<comment type="caution">
    <text evidence="3">The sequence shown here is derived from an EMBL/GenBank/DDBJ whole genome shotgun (WGS) entry which is preliminary data.</text>
</comment>
<dbReference type="InterPro" id="IPR000873">
    <property type="entry name" value="AMP-dep_synth/lig_dom"/>
</dbReference>
<dbReference type="PANTHER" id="PTHR43845:SF1">
    <property type="entry name" value="BLR5969 PROTEIN"/>
    <property type="match status" value="1"/>
</dbReference>
<dbReference type="PANTHER" id="PTHR43845">
    <property type="entry name" value="BLR5969 PROTEIN"/>
    <property type="match status" value="1"/>
</dbReference>
<evidence type="ECO:0000313" key="4">
    <source>
        <dbReference type="Proteomes" id="UP000752814"/>
    </source>
</evidence>
<protein>
    <recommendedName>
        <fullName evidence="5">Coenzyme F390 synthetase</fullName>
    </recommendedName>
</protein>
<gene>
    <name evidence="3" type="ORF">A3207_04925</name>
</gene>
<dbReference type="AlphaFoldDB" id="A0A8J8PCE5"/>
<dbReference type="RefSeq" id="WP_400195132.1">
    <property type="nucleotide sequence ID" value="NZ_CAYAYE010000021.1"/>
</dbReference>
<reference evidence="3" key="1">
    <citation type="submission" date="2016-03" db="EMBL/GenBank/DDBJ databases">
        <authorList>
            <person name="Borrel G."/>
            <person name="Mccann A."/>
            <person name="O'Toole P.W."/>
        </authorList>
    </citation>
    <scope>NUCLEOTIDE SEQUENCE</scope>
    <source>
        <strain evidence="3">183</strain>
    </source>
</reference>
<dbReference type="InterPro" id="IPR028154">
    <property type="entry name" value="AMP-dep_Lig_C"/>
</dbReference>
<dbReference type="Proteomes" id="UP000752814">
    <property type="component" value="Unassembled WGS sequence"/>
</dbReference>
<dbReference type="InterPro" id="IPR042099">
    <property type="entry name" value="ANL_N_sf"/>
</dbReference>
<dbReference type="SUPFAM" id="SSF56801">
    <property type="entry name" value="Acetyl-CoA synthetase-like"/>
    <property type="match status" value="1"/>
</dbReference>
<name>A0A8J8PCE5_9ARCH</name>
<dbReference type="Gene3D" id="3.40.50.12780">
    <property type="entry name" value="N-terminal domain of ligase-like"/>
    <property type="match status" value="1"/>
</dbReference>
<dbReference type="Pfam" id="PF00501">
    <property type="entry name" value="AMP-binding"/>
    <property type="match status" value="1"/>
</dbReference>
<feature type="domain" description="AMP-dependent ligase C-terminal" evidence="2">
    <location>
        <begin position="382"/>
        <end position="478"/>
    </location>
</feature>
<accession>A0A8J8PCE5</accession>
<organism evidence="3 4">
    <name type="scientific">Candidatus Methanomassiliicoccus intestinalis</name>
    <dbReference type="NCBI Taxonomy" id="1406512"/>
    <lineage>
        <taxon>Archaea</taxon>
        <taxon>Methanobacteriati</taxon>
        <taxon>Thermoplasmatota</taxon>
        <taxon>Thermoplasmata</taxon>
        <taxon>Methanomassiliicoccales</taxon>
        <taxon>Methanomassiliicoccaceae</taxon>
        <taxon>Methanomassiliicoccus</taxon>
    </lineage>
</organism>
<evidence type="ECO:0008006" key="5">
    <source>
        <dbReference type="Google" id="ProtNLM"/>
    </source>
</evidence>
<dbReference type="Pfam" id="PF14535">
    <property type="entry name" value="AMP-binding_C_2"/>
    <property type="match status" value="1"/>
</dbReference>
<dbReference type="EMBL" id="LVVT01000024">
    <property type="protein sequence ID" value="TQS81217.1"/>
    <property type="molecule type" value="Genomic_DNA"/>
</dbReference>
<feature type="domain" description="AMP-dependent synthetase/ligase" evidence="1">
    <location>
        <begin position="134"/>
        <end position="328"/>
    </location>
</feature>
<proteinExistence type="predicted"/>
<dbReference type="Gene3D" id="3.30.300.30">
    <property type="match status" value="1"/>
</dbReference>
<evidence type="ECO:0000313" key="3">
    <source>
        <dbReference type="EMBL" id="TQS81217.1"/>
    </source>
</evidence>
<evidence type="ECO:0000259" key="1">
    <source>
        <dbReference type="Pfam" id="PF00501"/>
    </source>
</evidence>
<evidence type="ECO:0000259" key="2">
    <source>
        <dbReference type="Pfam" id="PF14535"/>
    </source>
</evidence>